<gene>
    <name evidence="3" type="ORF">Lpp126_06600</name>
</gene>
<feature type="compositionally biased region" description="Low complexity" evidence="1">
    <location>
        <begin position="273"/>
        <end position="305"/>
    </location>
</feature>
<keyword evidence="2" id="KW-1133">Transmembrane helix</keyword>
<evidence type="ECO:0000256" key="2">
    <source>
        <dbReference type="SAM" id="Phobius"/>
    </source>
</evidence>
<feature type="compositionally biased region" description="Low complexity" evidence="1">
    <location>
        <begin position="223"/>
        <end position="235"/>
    </location>
</feature>
<dbReference type="EMBL" id="ANKC01000464">
    <property type="protein sequence ID" value="EPC78408.1"/>
    <property type="molecule type" value="Genomic_DNA"/>
</dbReference>
<evidence type="ECO:0000313" key="4">
    <source>
        <dbReference type="Proteomes" id="UP000014243"/>
    </source>
</evidence>
<organism evidence="3 4">
    <name type="scientific">Lacticaseibacillus paracasei subsp. paracasei Lpp126</name>
    <dbReference type="NCBI Taxonomy" id="1256206"/>
    <lineage>
        <taxon>Bacteria</taxon>
        <taxon>Bacillati</taxon>
        <taxon>Bacillota</taxon>
        <taxon>Bacilli</taxon>
        <taxon>Lactobacillales</taxon>
        <taxon>Lactobacillaceae</taxon>
        <taxon>Lacticaseibacillus</taxon>
    </lineage>
</organism>
<feature type="region of interest" description="Disordered" evidence="1">
    <location>
        <begin position="216"/>
        <end position="305"/>
    </location>
</feature>
<name>S2SFW9_LACPA</name>
<reference evidence="3 4" key="1">
    <citation type="journal article" date="2013" name="PLoS ONE">
        <title>Lactobacillus paracasei comparative genomics: towards species pan-genome definition and exploitation of diversity.</title>
        <authorList>
            <person name="Smokvina T."/>
            <person name="Wels M."/>
            <person name="Polka J."/>
            <person name="Chervaux C."/>
            <person name="Brisse S."/>
            <person name="Boekhorst J."/>
            <person name="van Hylckama Vlieg J.E."/>
            <person name="Siezen R.J."/>
        </authorList>
    </citation>
    <scope>NUCLEOTIDE SEQUENCE [LARGE SCALE GENOMIC DNA]</scope>
    <source>
        <strain evidence="3 4">Lpp126</strain>
    </source>
</reference>
<dbReference type="PATRIC" id="fig|1256206.3.peg.1005"/>
<accession>S2SFW9</accession>
<evidence type="ECO:0000313" key="3">
    <source>
        <dbReference type="EMBL" id="EPC78408.1"/>
    </source>
</evidence>
<sequence length="399" mass="42749">MKRKHIFQILIVTLLAGYLTVFYGMRNTIDTSFEQHAVQAATQQISQLYSSSKRTFPAKHLSRSMVTAAQAKVNQLVHNVENRDQKKIVAKDKRDADAASNMLTIQEATNAQSSNLAQIESEGTRASAAYKAIVAIKPAFAADYQQAVTQLYKKSLAIAQIKKLYNDQNLQHPKADLSSSNIDLAINAIENVENQDFAKNVLPLVQVAKKSQANNDTTVAMESTDTSSTKQTATTGRQNQQDTGEPASGVSGNHATTAGQASDQTSQPSQKAPSQPTTSPSGTSSSTDNNAGASASSSISASANKAEPMTAVLSGGLYKTYDDAVASIKIQGKAVDDMTIRSVTMSDGSFQWTWGPNGDSGSSSSKPVPLRHLLPIPQGKMQTKTINRSIRPLLLSKNR</sequence>
<feature type="compositionally biased region" description="Polar residues" evidence="1">
    <location>
        <begin position="250"/>
        <end position="272"/>
    </location>
</feature>
<keyword evidence="2" id="KW-0472">Membrane</keyword>
<comment type="caution">
    <text evidence="3">The sequence shown here is derived from an EMBL/GenBank/DDBJ whole genome shotgun (WGS) entry which is preliminary data.</text>
</comment>
<keyword evidence="2" id="KW-0812">Transmembrane</keyword>
<dbReference type="Proteomes" id="UP000014243">
    <property type="component" value="Unassembled WGS sequence"/>
</dbReference>
<proteinExistence type="predicted"/>
<feature type="transmembrane region" description="Helical" evidence="2">
    <location>
        <begin position="7"/>
        <end position="25"/>
    </location>
</feature>
<dbReference type="AlphaFoldDB" id="S2SFW9"/>
<protein>
    <recommendedName>
        <fullName evidence="5">FliK family flagellar hook-length control protein</fullName>
    </recommendedName>
</protein>
<evidence type="ECO:0008006" key="5">
    <source>
        <dbReference type="Google" id="ProtNLM"/>
    </source>
</evidence>
<evidence type="ECO:0000256" key="1">
    <source>
        <dbReference type="SAM" id="MobiDB-lite"/>
    </source>
</evidence>